<dbReference type="SUPFAM" id="SSF88874">
    <property type="entry name" value="Receptor-binding domain of short tail fibre protein gp12"/>
    <property type="match status" value="1"/>
</dbReference>
<proteinExistence type="predicted"/>
<protein>
    <submittedName>
        <fullName evidence="2">Phage Tail Collar Domain</fullName>
    </submittedName>
</protein>
<dbReference type="RefSeq" id="WP_078689427.1">
    <property type="nucleotide sequence ID" value="NZ_CP019789.1"/>
</dbReference>
<evidence type="ECO:0000313" key="3">
    <source>
        <dbReference type="Proteomes" id="UP000190811"/>
    </source>
</evidence>
<feature type="domain" description="Phage tail collar" evidence="1">
    <location>
        <begin position="167"/>
        <end position="222"/>
    </location>
</feature>
<dbReference type="Pfam" id="PF07484">
    <property type="entry name" value="Collar"/>
    <property type="match status" value="1"/>
</dbReference>
<gene>
    <name evidence="2" type="ORF">BscR1v2_002490</name>
</gene>
<evidence type="ECO:0000313" key="2">
    <source>
        <dbReference type="EMBL" id="AQX30204.1"/>
    </source>
</evidence>
<sequence>MSDIYDWSLTADTNAHSDDSINWAQGQPPSSVNNSARAMMQRIREYLADNGGTIEAKFIVNSQEKTTSITLNTVSPITEYKNDIFIRFRASDTNVGATTITVNSLSEKSIYKMTDIGVISLEGGELQKDGIYELIYSNSTLTRSLDGWYLLNPTPKTPPQVEIFPPGFIATFAMQTAPDGWLICDGASYERVKYPRLFKAIGEHWGTDSDTTFKVPDFRGMFLRGFDDGRGIDKDRKFAEKQQDSFKAHTHSCTIQTAGAHVHKYQYELLANGGAIGKRNPAYTWKNLSGGTSSAGAHTHSATISSTGAAETRPVNTTVVYAIKS</sequence>
<organism evidence="2 3">
    <name type="scientific">Bartonella schoenbuchensis (strain DSM 13525 / NCTC 13165 / R1)</name>
    <dbReference type="NCBI Taxonomy" id="687861"/>
    <lineage>
        <taxon>Bacteria</taxon>
        <taxon>Pseudomonadati</taxon>
        <taxon>Pseudomonadota</taxon>
        <taxon>Alphaproteobacteria</taxon>
        <taxon>Hyphomicrobiales</taxon>
        <taxon>Bartonellaceae</taxon>
        <taxon>Bartonella</taxon>
    </lineage>
</organism>
<dbReference type="Proteomes" id="UP000190811">
    <property type="component" value="Chromosome"/>
</dbReference>
<dbReference type="InterPro" id="IPR037053">
    <property type="entry name" value="Phage_tail_collar_dom_sf"/>
</dbReference>
<dbReference type="STRING" id="687861.BscR1v2_002490"/>
<dbReference type="AlphaFoldDB" id="A0A1S6XNJ1"/>
<name>A0A1S6XNJ1_BARSR</name>
<reference evidence="3" key="1">
    <citation type="journal article" date="2017" name="Genome Biol. Evol.">
        <title>Evolutionary Dynamics of Pathoadaptation Revealed by Three Independent Acquisitions of the VirB/D4 Type IV Secretion System in Bartonella.</title>
        <authorList>
            <person name="Harms A."/>
            <person name="Segers F.H."/>
            <person name="Quebatte M."/>
            <person name="Mistl C."/>
            <person name="Manfredi P."/>
            <person name="Korner J."/>
            <person name="Chomel B.B."/>
            <person name="Kosoy M."/>
            <person name="Maruyama S."/>
            <person name="Engel P."/>
            <person name="Dehio C."/>
        </authorList>
    </citation>
    <scope>NUCLEOTIDE SEQUENCE [LARGE SCALE GENOMIC DNA]</scope>
    <source>
        <strain evidence="3">R1</strain>
    </source>
</reference>
<dbReference type="Gene3D" id="3.90.1340.10">
    <property type="entry name" value="Phage tail collar domain"/>
    <property type="match status" value="1"/>
</dbReference>
<accession>A0A1S6XNJ1</accession>
<evidence type="ECO:0000259" key="1">
    <source>
        <dbReference type="Pfam" id="PF07484"/>
    </source>
</evidence>
<dbReference type="EMBL" id="CP019789">
    <property type="protein sequence ID" value="AQX30204.1"/>
    <property type="molecule type" value="Genomic_DNA"/>
</dbReference>
<dbReference type="InterPro" id="IPR011083">
    <property type="entry name" value="Phage_tail_collar_dom"/>
</dbReference>